<evidence type="ECO:0000256" key="2">
    <source>
        <dbReference type="ARBA" id="ARBA00020776"/>
    </source>
</evidence>
<comment type="function">
    <text evidence="1">DNA-dependent ATPase that plays important roles in cellular responses to stalled DNA replication processes.</text>
</comment>
<dbReference type="GO" id="GO:0017116">
    <property type="term" value="F:single-stranded DNA helicase activity"/>
    <property type="evidence" value="ECO:0007669"/>
    <property type="project" value="TreeGrafter"/>
</dbReference>
<keyword evidence="4" id="KW-0067">ATP-binding</keyword>
<dbReference type="CDD" id="cd18139">
    <property type="entry name" value="HLD_clamp_RarA"/>
    <property type="match status" value="1"/>
</dbReference>
<dbReference type="InterPro" id="IPR008824">
    <property type="entry name" value="RuvB-like_N"/>
</dbReference>
<dbReference type="EMBL" id="JAIQ01000175">
    <property type="protein sequence ID" value="KLD95916.1"/>
    <property type="molecule type" value="Genomic_DNA"/>
</dbReference>
<dbReference type="AlphaFoldDB" id="A0A0G9JNR4"/>
<dbReference type="GO" id="GO:0000731">
    <property type="term" value="P:DNA synthesis involved in DNA repair"/>
    <property type="evidence" value="ECO:0007669"/>
    <property type="project" value="TreeGrafter"/>
</dbReference>
<comment type="caution">
    <text evidence="6">The sequence shown here is derived from an EMBL/GenBank/DDBJ whole genome shotgun (WGS) entry which is preliminary data.</text>
</comment>
<dbReference type="GO" id="GO:0009378">
    <property type="term" value="F:four-way junction helicase activity"/>
    <property type="evidence" value="ECO:0007669"/>
    <property type="project" value="InterPro"/>
</dbReference>
<dbReference type="InterPro" id="IPR027417">
    <property type="entry name" value="P-loop_NTPase"/>
</dbReference>
<dbReference type="InterPro" id="IPR021886">
    <property type="entry name" value="MgsA_C"/>
</dbReference>
<name>A0A0G9JNR4_9BACT</name>
<evidence type="ECO:0000313" key="6">
    <source>
        <dbReference type="EMBL" id="KLD95916.1"/>
    </source>
</evidence>
<keyword evidence="3" id="KW-0547">Nucleotide-binding</keyword>
<evidence type="ECO:0000256" key="4">
    <source>
        <dbReference type="ARBA" id="ARBA00022840"/>
    </source>
</evidence>
<dbReference type="PANTHER" id="PTHR13779:SF7">
    <property type="entry name" value="ATPASE WRNIP1"/>
    <property type="match status" value="1"/>
</dbReference>
<dbReference type="PATRIC" id="fig|1447256.3.peg.2650"/>
<dbReference type="SUPFAM" id="SSF52540">
    <property type="entry name" value="P-loop containing nucleoside triphosphate hydrolases"/>
    <property type="match status" value="1"/>
</dbReference>
<proteinExistence type="predicted"/>
<dbReference type="InterPro" id="IPR008921">
    <property type="entry name" value="DNA_pol3_clamp-load_cplx_C"/>
</dbReference>
<evidence type="ECO:0000256" key="3">
    <source>
        <dbReference type="ARBA" id="ARBA00022741"/>
    </source>
</evidence>
<dbReference type="Gene3D" id="1.20.272.10">
    <property type="match status" value="1"/>
</dbReference>
<dbReference type="GO" id="GO:0006261">
    <property type="term" value="P:DNA-templated DNA replication"/>
    <property type="evidence" value="ECO:0007669"/>
    <property type="project" value="TreeGrafter"/>
</dbReference>
<dbReference type="InterPro" id="IPR003593">
    <property type="entry name" value="AAA+_ATPase"/>
</dbReference>
<dbReference type="PANTHER" id="PTHR13779">
    <property type="entry name" value="WERNER HELICASE-INTERACTING PROTEIN 1 FAMILY MEMBER"/>
    <property type="match status" value="1"/>
</dbReference>
<organism evidence="6 7">
    <name type="scientific">Aliarcobacter butzleri L348</name>
    <dbReference type="NCBI Taxonomy" id="1447256"/>
    <lineage>
        <taxon>Bacteria</taxon>
        <taxon>Pseudomonadati</taxon>
        <taxon>Campylobacterota</taxon>
        <taxon>Epsilonproteobacteria</taxon>
        <taxon>Campylobacterales</taxon>
        <taxon>Arcobacteraceae</taxon>
        <taxon>Aliarcobacter</taxon>
    </lineage>
</organism>
<dbReference type="GO" id="GO:0005524">
    <property type="term" value="F:ATP binding"/>
    <property type="evidence" value="ECO:0007669"/>
    <property type="project" value="UniProtKB-KW"/>
</dbReference>
<dbReference type="Pfam" id="PF05496">
    <property type="entry name" value="RuvB_N"/>
    <property type="match status" value="1"/>
</dbReference>
<gene>
    <name evidence="6" type="ORF">AA20_13500</name>
</gene>
<dbReference type="Gene3D" id="1.10.8.60">
    <property type="match status" value="1"/>
</dbReference>
<protein>
    <recommendedName>
        <fullName evidence="2">Replication-associated recombination protein A</fullName>
    </recommendedName>
</protein>
<dbReference type="GO" id="GO:0003677">
    <property type="term" value="F:DNA binding"/>
    <property type="evidence" value="ECO:0007669"/>
    <property type="project" value="InterPro"/>
</dbReference>
<dbReference type="Gene3D" id="3.40.50.300">
    <property type="entry name" value="P-loop containing nucleotide triphosphate hydrolases"/>
    <property type="match status" value="1"/>
</dbReference>
<dbReference type="Pfam" id="PF16193">
    <property type="entry name" value="AAA_assoc_2"/>
    <property type="match status" value="1"/>
</dbReference>
<dbReference type="Pfam" id="PF12002">
    <property type="entry name" value="MgsA_C"/>
    <property type="match status" value="1"/>
</dbReference>
<dbReference type="RefSeq" id="WP_046997577.1">
    <property type="nucleotide sequence ID" value="NZ_JAIQ01000175.1"/>
</dbReference>
<dbReference type="Proteomes" id="UP000035514">
    <property type="component" value="Unassembled WGS sequence"/>
</dbReference>
<dbReference type="SMART" id="SM00382">
    <property type="entry name" value="AAA"/>
    <property type="match status" value="1"/>
</dbReference>
<dbReference type="GO" id="GO:0006310">
    <property type="term" value="P:DNA recombination"/>
    <property type="evidence" value="ECO:0007669"/>
    <property type="project" value="InterPro"/>
</dbReference>
<dbReference type="FunFam" id="1.20.272.10:FF:000001">
    <property type="entry name" value="Putative AAA family ATPase"/>
    <property type="match status" value="1"/>
</dbReference>
<dbReference type="Gene3D" id="1.10.3710.10">
    <property type="entry name" value="DNA polymerase III clamp loader subunits, C-terminal domain"/>
    <property type="match status" value="1"/>
</dbReference>
<reference evidence="6 7" key="1">
    <citation type="submission" date="2014-01" db="EMBL/GenBank/DDBJ databases">
        <title>Development of a Comparative Genomic Fingerprinting Assay for High Resolution Genotyping of Arcobacter butzleri.</title>
        <authorList>
            <person name="Webb A.L."/>
            <person name="Inglis G.D."/>
            <person name="Kruczkiewicz P."/>
            <person name="Selinger L.B."/>
            <person name="Taboada E.N."/>
        </authorList>
    </citation>
    <scope>NUCLEOTIDE SEQUENCE [LARGE SCALE GENOMIC DNA]</scope>
    <source>
        <strain evidence="6 7">L348</strain>
    </source>
</reference>
<feature type="domain" description="AAA+ ATPase" evidence="5">
    <location>
        <begin position="37"/>
        <end position="150"/>
    </location>
</feature>
<dbReference type="SUPFAM" id="SSF48019">
    <property type="entry name" value="post-AAA+ oligomerization domain-like"/>
    <property type="match status" value="1"/>
</dbReference>
<evidence type="ECO:0000256" key="1">
    <source>
        <dbReference type="ARBA" id="ARBA00002393"/>
    </source>
</evidence>
<dbReference type="GO" id="GO:0008047">
    <property type="term" value="F:enzyme activator activity"/>
    <property type="evidence" value="ECO:0007669"/>
    <property type="project" value="TreeGrafter"/>
</dbReference>
<evidence type="ECO:0000259" key="5">
    <source>
        <dbReference type="SMART" id="SM00382"/>
    </source>
</evidence>
<dbReference type="InterPro" id="IPR032423">
    <property type="entry name" value="AAA_assoc_2"/>
</dbReference>
<sequence>MIDLSNKLRPTSLETFVGQSHIISKDKALYKLIKQKDIPHLFFYGKPGTGKTTLAKIIAKEIGTDYYYFNATSIKVEDLRKVFDKYKGALIKPLIFIDEVHRLSKNQQEVLLPIMENYDAIIIGASTENPFFTLTNAIRSRSFLYEFKPFTKDEMNKILYIALKDIDINISDEAKEYLIISSSGDARAMLTLLNFSYKVSKDINIDLLKELRENVIGDGVSSSDTHYDLASAMIKSLRGSNVDAALYYMARLINGGESVDFITRRLVIFASEDIGNANPNALNLAVNTMMACNKIGYPESRIMLSQCAIYLASSPKSNSAYKAINKALEQIKNGKILDIPKHLDSQHIGYLYPHDFGGYVEQEYLKEDLNLYQSSNIGFEKTLNDWIEKIKNKD</sequence>
<dbReference type="InterPro" id="IPR051314">
    <property type="entry name" value="AAA_ATPase_RarA/MGS1/WRNIP1"/>
</dbReference>
<accession>A0A0G9JNR4</accession>
<evidence type="ECO:0000313" key="7">
    <source>
        <dbReference type="Proteomes" id="UP000035514"/>
    </source>
</evidence>
<dbReference type="CDD" id="cd00009">
    <property type="entry name" value="AAA"/>
    <property type="match status" value="1"/>
</dbReference>